<reference evidence="2 3" key="1">
    <citation type="submission" date="2024-01" db="EMBL/GenBank/DDBJ databases">
        <title>Sphingobacterium tenebrionis sp. nov., a novel endophyte isolated from tenebrio molitor intestines.</title>
        <authorList>
            <person name="Zhang C."/>
        </authorList>
    </citation>
    <scope>NUCLEOTIDE SEQUENCE [LARGE SCALE GENOMIC DNA]</scope>
    <source>
        <strain evidence="2 3">PU5-4</strain>
    </source>
</reference>
<dbReference type="RefSeq" id="WP_336557400.1">
    <property type="nucleotide sequence ID" value="NZ_JAYLLN010000009.1"/>
</dbReference>
<accession>A0ABU8I3S9</accession>
<gene>
    <name evidence="2" type="ORF">VJ786_05570</name>
</gene>
<evidence type="ECO:0000313" key="3">
    <source>
        <dbReference type="Proteomes" id="UP001363035"/>
    </source>
</evidence>
<keyword evidence="3" id="KW-1185">Reference proteome</keyword>
<dbReference type="Pfam" id="PF24693">
    <property type="entry name" value="DUF7660"/>
    <property type="match status" value="1"/>
</dbReference>
<sequence length="74" mass="8728">MDIYEHTQNVSSKYGFIEFLKLLKKSLEEKPEDWENNDLTSFIEGLLGYSVDRTHEVPSWKVFSEILLAARVYE</sequence>
<evidence type="ECO:0000313" key="2">
    <source>
        <dbReference type="EMBL" id="MEI5984369.1"/>
    </source>
</evidence>
<feature type="domain" description="DUF7660" evidence="1">
    <location>
        <begin position="12"/>
        <end position="74"/>
    </location>
</feature>
<dbReference type="EMBL" id="JAYLLN010000009">
    <property type="protein sequence ID" value="MEI5984369.1"/>
    <property type="molecule type" value="Genomic_DNA"/>
</dbReference>
<protein>
    <recommendedName>
        <fullName evidence="1">DUF7660 domain-containing protein</fullName>
    </recommendedName>
</protein>
<name>A0ABU8I3S9_9SPHI</name>
<organism evidence="2 3">
    <name type="scientific">Sphingobacterium tenebrionis</name>
    <dbReference type="NCBI Taxonomy" id="3111775"/>
    <lineage>
        <taxon>Bacteria</taxon>
        <taxon>Pseudomonadati</taxon>
        <taxon>Bacteroidota</taxon>
        <taxon>Sphingobacteriia</taxon>
        <taxon>Sphingobacteriales</taxon>
        <taxon>Sphingobacteriaceae</taxon>
        <taxon>Sphingobacterium</taxon>
    </lineage>
</organism>
<proteinExistence type="predicted"/>
<comment type="caution">
    <text evidence="2">The sequence shown here is derived from an EMBL/GenBank/DDBJ whole genome shotgun (WGS) entry which is preliminary data.</text>
</comment>
<dbReference type="InterPro" id="IPR056077">
    <property type="entry name" value="DUF7660"/>
</dbReference>
<dbReference type="Proteomes" id="UP001363035">
    <property type="component" value="Unassembled WGS sequence"/>
</dbReference>
<evidence type="ECO:0000259" key="1">
    <source>
        <dbReference type="Pfam" id="PF24693"/>
    </source>
</evidence>